<evidence type="ECO:0000256" key="1">
    <source>
        <dbReference type="ARBA" id="ARBA00004141"/>
    </source>
</evidence>
<dbReference type="KEGG" id="tro:trd_A0466"/>
<feature type="transmembrane region" description="Helical" evidence="5">
    <location>
        <begin position="150"/>
        <end position="170"/>
    </location>
</feature>
<dbReference type="Proteomes" id="UP000000447">
    <property type="component" value="Plasmid unnamed"/>
</dbReference>
<dbReference type="EMBL" id="CP001276">
    <property type="protein sequence ID" value="ACM07238.1"/>
    <property type="molecule type" value="Genomic_DNA"/>
</dbReference>
<keyword evidence="8" id="KW-1185">Reference proteome</keyword>
<protein>
    <recommendedName>
        <fullName evidence="5">Transport permease protein</fullName>
    </recommendedName>
</protein>
<proteinExistence type="inferred from homology"/>
<dbReference type="InterPro" id="IPR000412">
    <property type="entry name" value="ABC_2_transport"/>
</dbReference>
<dbReference type="AlphaFoldDB" id="B9L3V2"/>
<dbReference type="PIRSF" id="PIRSF006648">
    <property type="entry name" value="DrrB"/>
    <property type="match status" value="1"/>
</dbReference>
<feature type="transmembrane region" description="Helical" evidence="5">
    <location>
        <begin position="31"/>
        <end position="51"/>
    </location>
</feature>
<dbReference type="PRINTS" id="PR00164">
    <property type="entry name" value="ABC2TRNSPORT"/>
</dbReference>
<dbReference type="InterPro" id="IPR052902">
    <property type="entry name" value="ABC-2_transporter"/>
</dbReference>
<evidence type="ECO:0000256" key="2">
    <source>
        <dbReference type="ARBA" id="ARBA00022692"/>
    </source>
</evidence>
<accession>B9L3V2</accession>
<evidence type="ECO:0000313" key="7">
    <source>
        <dbReference type="EMBL" id="ACM07238.1"/>
    </source>
</evidence>
<reference evidence="7 8" key="1">
    <citation type="journal article" date="2009" name="PLoS ONE">
        <title>Complete genome sequence of the aerobic CO-oxidizing thermophile Thermomicrobium roseum.</title>
        <authorList>
            <person name="Wu D."/>
            <person name="Raymond J."/>
            <person name="Wu M."/>
            <person name="Chatterji S."/>
            <person name="Ren Q."/>
            <person name="Graham J.E."/>
            <person name="Bryant D.A."/>
            <person name="Robb F."/>
            <person name="Colman A."/>
            <person name="Tallon L.J."/>
            <person name="Badger J.H."/>
            <person name="Madupu R."/>
            <person name="Ward N.L."/>
            <person name="Eisen J.A."/>
        </authorList>
    </citation>
    <scope>NUCLEOTIDE SEQUENCE [LARGE SCALE GENOMIC DNA]</scope>
    <source>
        <strain evidence="8">ATCC 27502 / DSM 5159 / P-2</strain>
        <plasmid evidence="7">unnamed</plasmid>
    </source>
</reference>
<name>B9L3V2_THERP</name>
<organism evidence="7 8">
    <name type="scientific">Thermomicrobium roseum (strain ATCC 27502 / DSM 5159 / P-2)</name>
    <dbReference type="NCBI Taxonomy" id="309801"/>
    <lineage>
        <taxon>Bacteria</taxon>
        <taxon>Pseudomonadati</taxon>
        <taxon>Thermomicrobiota</taxon>
        <taxon>Thermomicrobia</taxon>
        <taxon>Thermomicrobiales</taxon>
        <taxon>Thermomicrobiaceae</taxon>
        <taxon>Thermomicrobium</taxon>
    </lineage>
</organism>
<dbReference type="InterPro" id="IPR013525">
    <property type="entry name" value="ABC2_TM"/>
</dbReference>
<dbReference type="InterPro" id="IPR047817">
    <property type="entry name" value="ABC2_TM_bact-type"/>
</dbReference>
<evidence type="ECO:0000259" key="6">
    <source>
        <dbReference type="PROSITE" id="PS51012"/>
    </source>
</evidence>
<feature type="transmembrane region" description="Helical" evidence="5">
    <location>
        <begin position="237"/>
        <end position="257"/>
    </location>
</feature>
<evidence type="ECO:0000256" key="3">
    <source>
        <dbReference type="ARBA" id="ARBA00022989"/>
    </source>
</evidence>
<feature type="transmembrane region" description="Helical" evidence="5">
    <location>
        <begin position="111"/>
        <end position="138"/>
    </location>
</feature>
<dbReference type="GO" id="GO:0043190">
    <property type="term" value="C:ATP-binding cassette (ABC) transporter complex"/>
    <property type="evidence" value="ECO:0007669"/>
    <property type="project" value="InterPro"/>
</dbReference>
<evidence type="ECO:0000256" key="4">
    <source>
        <dbReference type="ARBA" id="ARBA00023136"/>
    </source>
</evidence>
<dbReference type="RefSeq" id="WP_012643225.1">
    <property type="nucleotide sequence ID" value="NC_011961.1"/>
</dbReference>
<feature type="transmembrane region" description="Helical" evidence="5">
    <location>
        <begin position="71"/>
        <end position="91"/>
    </location>
</feature>
<evidence type="ECO:0000256" key="5">
    <source>
        <dbReference type="RuleBase" id="RU361157"/>
    </source>
</evidence>
<sequence length="261" mass="28144">MADSASTLRALSRRTAALTLTEFRLYAREPYTLFFALILPTVLILIFGTIYGNEPKARYGGLGTVDVSVPAYTAMILATVGLVSVPVHIASLRERGILRRLAVTPVSSLELLVAEVVTAFVLTTLGMALLVLVARLVYDLRWPDRIWPAVLVYMVSALAFFALGFGLGFWLPSATAAQVVGMVLLYPMIFLTGAAMPRELLPERVHQIARFLPLDPVVTLLRSAWAGHALAENGRAFLGVTAVLVAGIALSAARSILPAQE</sequence>
<feature type="transmembrane region" description="Helical" evidence="5">
    <location>
        <begin position="176"/>
        <end position="196"/>
    </location>
</feature>
<gene>
    <name evidence="7" type="ordered locus">trd_A0466</name>
</gene>
<keyword evidence="2 5" id="KW-0812">Transmembrane</keyword>
<geneLocation type="plasmid" evidence="8">
    <name>Tros</name>
</geneLocation>
<keyword evidence="5" id="KW-0813">Transport</keyword>
<comment type="subcellular location">
    <subcellularLocation>
        <location evidence="5">Cell membrane</location>
        <topology evidence="5">Multi-pass membrane protein</topology>
    </subcellularLocation>
    <subcellularLocation>
        <location evidence="1">Membrane</location>
        <topology evidence="1">Multi-pass membrane protein</topology>
    </subcellularLocation>
</comment>
<dbReference type="PANTHER" id="PTHR43027">
    <property type="entry name" value="DOXORUBICIN RESISTANCE ABC TRANSPORTER PERMEASE PROTEIN DRRC-RELATED"/>
    <property type="match status" value="1"/>
</dbReference>
<dbReference type="PANTHER" id="PTHR43027:SF2">
    <property type="entry name" value="TRANSPORT PERMEASE PROTEIN"/>
    <property type="match status" value="1"/>
</dbReference>
<evidence type="ECO:0000313" key="8">
    <source>
        <dbReference type="Proteomes" id="UP000000447"/>
    </source>
</evidence>
<keyword evidence="7" id="KW-0614">Plasmid</keyword>
<dbReference type="HOGENOM" id="CLU_039483_4_1_0"/>
<keyword evidence="3 5" id="KW-1133">Transmembrane helix</keyword>
<keyword evidence="5" id="KW-1003">Cell membrane</keyword>
<comment type="similarity">
    <text evidence="5">Belongs to the ABC-2 integral membrane protein family.</text>
</comment>
<dbReference type="PROSITE" id="PS51012">
    <property type="entry name" value="ABC_TM2"/>
    <property type="match status" value="1"/>
</dbReference>
<dbReference type="eggNOG" id="COG0842">
    <property type="taxonomic scope" value="Bacteria"/>
</dbReference>
<dbReference type="OrthoDB" id="9788252at2"/>
<dbReference type="GO" id="GO:0140359">
    <property type="term" value="F:ABC-type transporter activity"/>
    <property type="evidence" value="ECO:0007669"/>
    <property type="project" value="InterPro"/>
</dbReference>
<keyword evidence="4 5" id="KW-0472">Membrane</keyword>
<dbReference type="Pfam" id="PF01061">
    <property type="entry name" value="ABC2_membrane"/>
    <property type="match status" value="1"/>
</dbReference>
<feature type="domain" description="ABC transmembrane type-2" evidence="6">
    <location>
        <begin position="31"/>
        <end position="256"/>
    </location>
</feature>